<evidence type="ECO:0000256" key="1">
    <source>
        <dbReference type="SAM" id="Phobius"/>
    </source>
</evidence>
<keyword evidence="1" id="KW-0472">Membrane</keyword>
<keyword evidence="1" id="KW-0812">Transmembrane</keyword>
<dbReference type="EMBL" id="CP045529">
    <property type="protein sequence ID" value="QFU96986.1"/>
    <property type="molecule type" value="Genomic_DNA"/>
</dbReference>
<sequence>MARHRRWIVPLVLAPVSYVAGMLVVTLLDHVGADDNLGLGFLQLALVLVTLGAPVVLLLLAATRGHAHYRSRRRTQGHLTKAEQAAAQVEGASRRAWDEARALRAALLRHEPPPTMQVWDVVPYDGEVFFCDVPAGYARFYGTDVTYTQTSGFFFGRPSFVLAGLAATAIGNAASRNAARRAAQKQWREHTICRLVVSNRRLLTQIGGRWLSFHYAGMTAIYPEPAGWALVCQFSDAEPLMLSGHHAPFAAVMTMFMTHGEDALLGHPALAPLV</sequence>
<dbReference type="RefSeq" id="WP_083891106.1">
    <property type="nucleotide sequence ID" value="NZ_BAABIH010000013.1"/>
</dbReference>
<dbReference type="AlphaFoldDB" id="A0A5P9Q6T8"/>
<organism evidence="2 3">
    <name type="scientific">Luteimicrobium xylanilyticum</name>
    <dbReference type="NCBI Taxonomy" id="1133546"/>
    <lineage>
        <taxon>Bacteria</taxon>
        <taxon>Bacillati</taxon>
        <taxon>Actinomycetota</taxon>
        <taxon>Actinomycetes</taxon>
        <taxon>Micrococcales</taxon>
        <taxon>Luteimicrobium</taxon>
    </lineage>
</organism>
<evidence type="ECO:0000313" key="3">
    <source>
        <dbReference type="Proteomes" id="UP000326702"/>
    </source>
</evidence>
<feature type="transmembrane region" description="Helical" evidence="1">
    <location>
        <begin position="7"/>
        <end position="28"/>
    </location>
</feature>
<proteinExistence type="predicted"/>
<dbReference type="OrthoDB" id="3260856at2"/>
<name>A0A5P9Q6T8_9MICO</name>
<dbReference type="Proteomes" id="UP000326702">
    <property type="component" value="Chromosome"/>
</dbReference>
<protein>
    <submittedName>
        <fullName evidence="2">Uncharacterized protein</fullName>
    </submittedName>
</protein>
<evidence type="ECO:0000313" key="2">
    <source>
        <dbReference type="EMBL" id="QFU96986.1"/>
    </source>
</evidence>
<gene>
    <name evidence="2" type="ORF">KDY119_00479</name>
</gene>
<feature type="transmembrane region" description="Helical" evidence="1">
    <location>
        <begin position="40"/>
        <end position="63"/>
    </location>
</feature>
<reference evidence="2 3" key="1">
    <citation type="submission" date="2019-10" db="EMBL/GenBank/DDBJ databases">
        <title>Genome sequence of Luteimicrobium xylanilyticum HY-24.</title>
        <authorList>
            <person name="Kim D.Y."/>
            <person name="Park H.-Y."/>
        </authorList>
    </citation>
    <scope>NUCLEOTIDE SEQUENCE [LARGE SCALE GENOMIC DNA]</scope>
    <source>
        <strain evidence="2 3">HY-24</strain>
    </source>
</reference>
<accession>A0A5P9Q6T8</accession>
<keyword evidence="1" id="KW-1133">Transmembrane helix</keyword>
<keyword evidence="3" id="KW-1185">Reference proteome</keyword>
<dbReference type="KEGG" id="lxl:KDY119_00479"/>